<reference evidence="3 4" key="1">
    <citation type="submission" date="2016-10" db="EMBL/GenBank/DDBJ databases">
        <authorList>
            <person name="Varghese N."/>
            <person name="Submissions S."/>
        </authorList>
    </citation>
    <scope>NUCLEOTIDE SEQUENCE [LARGE SCALE GENOMIC DNA]</scope>
    <source>
        <strain evidence="3 4">DSM 22022</strain>
    </source>
</reference>
<comment type="caution">
    <text evidence="3">The sequence shown here is derived from an EMBL/GenBank/DDBJ whole genome shotgun (WGS) entry which is preliminary data.</text>
</comment>
<dbReference type="PANTHER" id="PTHR33279">
    <property type="entry name" value="SULFUR CARRIER PROTEIN YEDF-RELATED"/>
    <property type="match status" value="1"/>
</dbReference>
<dbReference type="Pfam" id="PF01206">
    <property type="entry name" value="TusA"/>
    <property type="match status" value="1"/>
</dbReference>
<dbReference type="InterPro" id="IPR036868">
    <property type="entry name" value="TusA-like_sf"/>
</dbReference>
<evidence type="ECO:0000256" key="1">
    <source>
        <dbReference type="ARBA" id="ARBA00008984"/>
    </source>
</evidence>
<organism evidence="3 4">
    <name type="scientific">Basfia succiniciproducens</name>
    <dbReference type="NCBI Taxonomy" id="653940"/>
    <lineage>
        <taxon>Bacteria</taxon>
        <taxon>Pseudomonadati</taxon>
        <taxon>Pseudomonadota</taxon>
        <taxon>Gammaproteobacteria</taxon>
        <taxon>Pasteurellales</taxon>
        <taxon>Pasteurellaceae</taxon>
        <taxon>Basfia</taxon>
    </lineage>
</organism>
<evidence type="ECO:0000313" key="3">
    <source>
        <dbReference type="EMBL" id="SCY24472.1"/>
    </source>
</evidence>
<evidence type="ECO:0000259" key="2">
    <source>
        <dbReference type="PROSITE" id="PS01148"/>
    </source>
</evidence>
<proteinExistence type="inferred from homology"/>
<dbReference type="CDD" id="cd00291">
    <property type="entry name" value="SirA_YedF_YeeD"/>
    <property type="match status" value="1"/>
</dbReference>
<comment type="similarity">
    <text evidence="1">Belongs to the sulfur carrier protein TusA family.</text>
</comment>
<accession>A0A1G5EBY2</accession>
<protein>
    <submittedName>
        <fullName evidence="3">TusA-related sulfurtransferase</fullName>
    </submittedName>
</protein>
<dbReference type="Proteomes" id="UP000199588">
    <property type="component" value="Unassembled WGS sequence"/>
</dbReference>
<name>A0A1G5EBY2_9PAST</name>
<evidence type="ECO:0000313" key="4">
    <source>
        <dbReference type="Proteomes" id="UP000199588"/>
    </source>
</evidence>
<keyword evidence="4" id="KW-1185">Reference proteome</keyword>
<sequence>MQYRLDLTGYICPLPLLMARQVLDKLEKGAILTLFLNHTSAVTDFVSLCEQQGYQLISTENSADKFILTIKK</sequence>
<dbReference type="Gene3D" id="3.30.110.40">
    <property type="entry name" value="TusA-like domain"/>
    <property type="match status" value="1"/>
</dbReference>
<gene>
    <name evidence="3" type="ORF">SAMN02910354_01980</name>
</gene>
<dbReference type="InterPro" id="IPR001455">
    <property type="entry name" value="TusA-like"/>
</dbReference>
<dbReference type="SUPFAM" id="SSF64307">
    <property type="entry name" value="SirA-like"/>
    <property type="match status" value="1"/>
</dbReference>
<dbReference type="EMBL" id="FMUQ01000019">
    <property type="protein sequence ID" value="SCY24472.1"/>
    <property type="molecule type" value="Genomic_DNA"/>
</dbReference>
<feature type="domain" description="UPF0033" evidence="2">
    <location>
        <begin position="5"/>
        <end position="29"/>
    </location>
</feature>
<dbReference type="PROSITE" id="PS01148">
    <property type="entry name" value="UPF0033"/>
    <property type="match status" value="1"/>
</dbReference>
<dbReference type="PANTHER" id="PTHR33279:SF6">
    <property type="entry name" value="SULFUR CARRIER PROTEIN YEDF-RELATED"/>
    <property type="match status" value="1"/>
</dbReference>
<dbReference type="RefSeq" id="WP_011200733.1">
    <property type="nucleotide sequence ID" value="NZ_CP015031.1"/>
</dbReference>